<feature type="domain" description="Transglutaminase-like" evidence="3">
    <location>
        <begin position="480"/>
        <end position="549"/>
    </location>
</feature>
<keyword evidence="5" id="KW-1185">Reference proteome</keyword>
<feature type="compositionally biased region" description="Basic and acidic residues" evidence="1">
    <location>
        <begin position="16"/>
        <end position="50"/>
    </location>
</feature>
<dbReference type="SMART" id="SM00460">
    <property type="entry name" value="TGc"/>
    <property type="match status" value="1"/>
</dbReference>
<feature type="transmembrane region" description="Helical" evidence="2">
    <location>
        <begin position="603"/>
        <end position="628"/>
    </location>
</feature>
<dbReference type="AlphaFoldDB" id="A0A8E0T8Q2"/>
<evidence type="ECO:0000259" key="3">
    <source>
        <dbReference type="SMART" id="SM00460"/>
    </source>
</evidence>
<dbReference type="OrthoDB" id="9804023at2"/>
<feature type="transmembrane region" description="Helical" evidence="2">
    <location>
        <begin position="108"/>
        <end position="127"/>
    </location>
</feature>
<feature type="transmembrane region" description="Helical" evidence="2">
    <location>
        <begin position="59"/>
        <end position="77"/>
    </location>
</feature>
<dbReference type="Gene3D" id="3.10.620.30">
    <property type="match status" value="1"/>
</dbReference>
<keyword evidence="2" id="KW-0472">Membrane</keyword>
<feature type="transmembrane region" description="Helical" evidence="2">
    <location>
        <begin position="208"/>
        <end position="225"/>
    </location>
</feature>
<dbReference type="PANTHER" id="PTHR42736:SF1">
    <property type="entry name" value="PROTEIN-GLUTAMINE GAMMA-GLUTAMYLTRANSFERASE"/>
    <property type="match status" value="1"/>
</dbReference>
<feature type="region of interest" description="Disordered" evidence="1">
    <location>
        <begin position="549"/>
        <end position="600"/>
    </location>
</feature>
<dbReference type="EMBL" id="VDLX02000010">
    <property type="protein sequence ID" value="KAB8192402.1"/>
    <property type="molecule type" value="Genomic_DNA"/>
</dbReference>
<dbReference type="RefSeq" id="WP_139633472.1">
    <property type="nucleotide sequence ID" value="NZ_VDLX02000010.1"/>
</dbReference>
<evidence type="ECO:0000313" key="5">
    <source>
        <dbReference type="Proteomes" id="UP000312512"/>
    </source>
</evidence>
<feature type="transmembrane region" description="Helical" evidence="2">
    <location>
        <begin position="184"/>
        <end position="202"/>
    </location>
</feature>
<dbReference type="PANTHER" id="PTHR42736">
    <property type="entry name" value="PROTEIN-GLUTAMINE GAMMA-GLUTAMYLTRANSFERASE"/>
    <property type="match status" value="1"/>
</dbReference>
<evidence type="ECO:0000256" key="2">
    <source>
        <dbReference type="SAM" id="Phobius"/>
    </source>
</evidence>
<keyword evidence="2" id="KW-0812">Transmembrane</keyword>
<dbReference type="Pfam" id="PF01841">
    <property type="entry name" value="Transglut_core"/>
    <property type="match status" value="1"/>
</dbReference>
<protein>
    <submittedName>
        <fullName evidence="4">DUF3488 domain-containing protein</fullName>
    </submittedName>
</protein>
<dbReference type="SUPFAM" id="SSF54001">
    <property type="entry name" value="Cysteine proteinases"/>
    <property type="match status" value="1"/>
</dbReference>
<gene>
    <name evidence="4" type="ORF">FH608_027530</name>
</gene>
<dbReference type="Pfam" id="PF11992">
    <property type="entry name" value="TgpA_N"/>
    <property type="match status" value="1"/>
</dbReference>
<feature type="transmembrane region" description="Helical" evidence="2">
    <location>
        <begin position="232"/>
        <end position="255"/>
    </location>
</feature>
<comment type="caution">
    <text evidence="4">The sequence shown here is derived from an EMBL/GenBank/DDBJ whole genome shotgun (WGS) entry which is preliminary data.</text>
</comment>
<organism evidence="4 5">
    <name type="scientific">Nonomuraea phyllanthi</name>
    <dbReference type="NCBI Taxonomy" id="2219224"/>
    <lineage>
        <taxon>Bacteria</taxon>
        <taxon>Bacillati</taxon>
        <taxon>Actinomycetota</taxon>
        <taxon>Actinomycetes</taxon>
        <taxon>Streptosporangiales</taxon>
        <taxon>Streptosporangiaceae</taxon>
        <taxon>Nonomuraea</taxon>
    </lineage>
</organism>
<dbReference type="InterPro" id="IPR002931">
    <property type="entry name" value="Transglutaminase-like"/>
</dbReference>
<evidence type="ECO:0000313" key="4">
    <source>
        <dbReference type="EMBL" id="KAB8192402.1"/>
    </source>
</evidence>
<accession>A0A8E0T8Q2</accession>
<feature type="region of interest" description="Disordered" evidence="1">
    <location>
        <begin position="1"/>
        <end position="50"/>
    </location>
</feature>
<dbReference type="InterPro" id="IPR038765">
    <property type="entry name" value="Papain-like_cys_pep_sf"/>
</dbReference>
<evidence type="ECO:0000256" key="1">
    <source>
        <dbReference type="SAM" id="MobiDB-lite"/>
    </source>
</evidence>
<feature type="transmembrane region" description="Helical" evidence="2">
    <location>
        <begin position="158"/>
        <end position="177"/>
    </location>
</feature>
<sequence length="732" mass="78151">MTRHASRPGPPAPAETWRDGSAQERRDGTVQGRRDGTVQGRRDGTVQGRRDGTALWRRAAGAALVAAVAGTAGWGFHRVFPDPGLLLAVVPAATAPAAVAALARSRPLWLALALDVVLWFAGTIPLYQGVEPGIVADVANSWHALLTTLLPAQPEPRLLVLVHTLVWAAATIGAETVARTRTRIVAAVPALLVFGAALLLGVDGEGSNLPVAAALFVLVAALALLRDDRPPLWLLAGIPAAAALAALALVVGPLLPIAARPYNPRDAADLPPPRQVDSVSPLDRVSAWLQIPDRELFTVEAGEPLNWRLAVLDRYDGVRWTSGASFRATGGQVPEGEWTGEVDVVRQRVTFDGLPGTWLPAAERPEQVSGVRGLAVDPDSGALIAERAPARGTSYEVTSRVPKPSKEDLLAATPANDPSLTAFPAGPQERLFQRLAQEATKGATTPITQAYRLQRYLRTSASYDVTAPPGHSLKGLEFFLQTTHRGTSEQFASAFALMARTLGLPSRVVVGFRPGQESGGVYHVRSGHVMAWAEIKFDGLGWRPFYPTPGRSGAKDDHDVVSSSIEESEKLESELGKGGSDRAEPSRPKPTGNGEEPASGPPAWVWASVAGGALLAAYAGVVVALPWWRRRRRRRAQGPELRVLGAWRQACDDLGLKGRDALTAEDVVVQQSGEIAANIAPLAEIFNYVRYAPDTATEDAATAAWQRSDAVRRAVRAATPLTTRLRDRLLLR</sequence>
<dbReference type="InterPro" id="IPR021878">
    <property type="entry name" value="TgpA_N"/>
</dbReference>
<dbReference type="InterPro" id="IPR052901">
    <property type="entry name" value="Bact_TGase-like"/>
</dbReference>
<reference evidence="4 5" key="1">
    <citation type="submission" date="2019-10" db="EMBL/GenBank/DDBJ databases">
        <title>Nonomuraea sp. nov., isolated from Phyllanthus amarus.</title>
        <authorList>
            <person name="Klykleung N."/>
            <person name="Tanasupawat S."/>
        </authorList>
    </citation>
    <scope>NUCLEOTIDE SEQUENCE [LARGE SCALE GENOMIC DNA]</scope>
    <source>
        <strain evidence="4 5">PA1-10</strain>
    </source>
</reference>
<name>A0A8E0T8Q2_9ACTN</name>
<proteinExistence type="predicted"/>
<keyword evidence="2" id="KW-1133">Transmembrane helix</keyword>
<feature type="transmembrane region" description="Helical" evidence="2">
    <location>
        <begin position="83"/>
        <end position="103"/>
    </location>
</feature>
<feature type="compositionally biased region" description="Basic and acidic residues" evidence="1">
    <location>
        <begin position="567"/>
        <end position="587"/>
    </location>
</feature>
<dbReference type="Proteomes" id="UP000312512">
    <property type="component" value="Unassembled WGS sequence"/>
</dbReference>